<comment type="subcellular location">
    <subcellularLocation>
        <location evidence="1">Cell membrane</location>
    </subcellularLocation>
</comment>
<feature type="transmembrane region" description="Helical" evidence="6">
    <location>
        <begin position="42"/>
        <end position="66"/>
    </location>
</feature>
<evidence type="ECO:0000256" key="3">
    <source>
        <dbReference type="ARBA" id="ARBA00022692"/>
    </source>
</evidence>
<feature type="domain" description="PDGLE" evidence="7">
    <location>
        <begin position="1"/>
        <end position="63"/>
    </location>
</feature>
<organism evidence="8">
    <name type="scientific">bioreactor metagenome</name>
    <dbReference type="NCBI Taxonomy" id="1076179"/>
    <lineage>
        <taxon>unclassified sequences</taxon>
        <taxon>metagenomes</taxon>
        <taxon>ecological metagenomes</taxon>
    </lineage>
</organism>
<reference evidence="8" key="1">
    <citation type="submission" date="2019-08" db="EMBL/GenBank/DDBJ databases">
        <authorList>
            <person name="Kucharzyk K."/>
            <person name="Murdoch R.W."/>
            <person name="Higgins S."/>
            <person name="Loffler F."/>
        </authorList>
    </citation>
    <scope>NUCLEOTIDE SEQUENCE</scope>
</reference>
<dbReference type="Pfam" id="PF13190">
    <property type="entry name" value="PDGLE"/>
    <property type="match status" value="1"/>
</dbReference>
<comment type="caution">
    <text evidence="8">The sequence shown here is derived from an EMBL/GenBank/DDBJ whole genome shotgun (WGS) entry which is preliminary data.</text>
</comment>
<sequence length="73" mass="7389">MEHVAGTTELERDDSVHNAAGDVVENTAILSDYAFSDGSGTAAAGLIGSVMTLAIAGGAGFVIYTVKKKHAAH</sequence>
<keyword evidence="5 6" id="KW-0472">Membrane</keyword>
<protein>
    <recommendedName>
        <fullName evidence="7">PDGLE domain-containing protein</fullName>
    </recommendedName>
</protein>
<evidence type="ECO:0000256" key="2">
    <source>
        <dbReference type="ARBA" id="ARBA00022475"/>
    </source>
</evidence>
<keyword evidence="3 6" id="KW-0812">Transmembrane</keyword>
<evidence type="ECO:0000313" key="8">
    <source>
        <dbReference type="EMBL" id="MPM62168.1"/>
    </source>
</evidence>
<evidence type="ECO:0000256" key="6">
    <source>
        <dbReference type="SAM" id="Phobius"/>
    </source>
</evidence>
<accession>A0A645BAU9</accession>
<dbReference type="InterPro" id="IPR025937">
    <property type="entry name" value="PDGLE_dom"/>
</dbReference>
<dbReference type="AlphaFoldDB" id="A0A645BAU9"/>
<evidence type="ECO:0000259" key="7">
    <source>
        <dbReference type="Pfam" id="PF13190"/>
    </source>
</evidence>
<dbReference type="EMBL" id="VSSQ01018725">
    <property type="protein sequence ID" value="MPM62168.1"/>
    <property type="molecule type" value="Genomic_DNA"/>
</dbReference>
<name>A0A645BAU9_9ZZZZ</name>
<evidence type="ECO:0000256" key="1">
    <source>
        <dbReference type="ARBA" id="ARBA00004236"/>
    </source>
</evidence>
<evidence type="ECO:0000256" key="4">
    <source>
        <dbReference type="ARBA" id="ARBA00022989"/>
    </source>
</evidence>
<keyword evidence="4 6" id="KW-1133">Transmembrane helix</keyword>
<keyword evidence="2" id="KW-1003">Cell membrane</keyword>
<proteinExistence type="predicted"/>
<evidence type="ECO:0000256" key="5">
    <source>
        <dbReference type="ARBA" id="ARBA00023136"/>
    </source>
</evidence>
<gene>
    <name evidence="8" type="ORF">SDC9_109034</name>
</gene>
<dbReference type="GO" id="GO:0005886">
    <property type="term" value="C:plasma membrane"/>
    <property type="evidence" value="ECO:0007669"/>
    <property type="project" value="UniProtKB-SubCell"/>
</dbReference>